<accession>A1ZCF8</accession>
<evidence type="ECO:0000256" key="2">
    <source>
        <dbReference type="PROSITE-ProRule" id="PRU00703"/>
    </source>
</evidence>
<dbReference type="GO" id="GO:0008773">
    <property type="term" value="F:[protein-PII] uridylyltransferase activity"/>
    <property type="evidence" value="ECO:0007669"/>
    <property type="project" value="InterPro"/>
</dbReference>
<dbReference type="CDD" id="cd00038">
    <property type="entry name" value="CAP_ED"/>
    <property type="match status" value="1"/>
</dbReference>
<dbReference type="SUPFAM" id="SSF81301">
    <property type="entry name" value="Nucleotidyltransferase"/>
    <property type="match status" value="1"/>
</dbReference>
<dbReference type="InterPro" id="IPR018821">
    <property type="entry name" value="DUF294_put_nucleoTrafse_sb-bd"/>
</dbReference>
<dbReference type="EMBL" id="AAWS01000001">
    <property type="protein sequence ID" value="EAY31960.1"/>
    <property type="molecule type" value="Genomic_DNA"/>
</dbReference>
<feature type="domain" description="CBS" evidence="4">
    <location>
        <begin position="243"/>
        <end position="302"/>
    </location>
</feature>
<dbReference type="InterPro" id="IPR018490">
    <property type="entry name" value="cNMP-bd_dom_sf"/>
</dbReference>
<name>A1ZCF8_MICM2</name>
<evidence type="ECO:0000259" key="3">
    <source>
        <dbReference type="PROSITE" id="PS50042"/>
    </source>
</evidence>
<dbReference type="InterPro" id="IPR005105">
    <property type="entry name" value="GlnD_Uridyltrans_N"/>
</dbReference>
<dbReference type="SUPFAM" id="SSF51206">
    <property type="entry name" value="cAMP-binding domain-like"/>
    <property type="match status" value="1"/>
</dbReference>
<dbReference type="OrthoDB" id="9810963at2"/>
<dbReference type="InterPro" id="IPR046342">
    <property type="entry name" value="CBS_dom_sf"/>
</dbReference>
<dbReference type="Pfam" id="PF00027">
    <property type="entry name" value="cNMP_binding"/>
    <property type="match status" value="1"/>
</dbReference>
<organism evidence="5 6">
    <name type="scientific">Microscilla marina ATCC 23134</name>
    <dbReference type="NCBI Taxonomy" id="313606"/>
    <lineage>
        <taxon>Bacteria</taxon>
        <taxon>Pseudomonadati</taxon>
        <taxon>Bacteroidota</taxon>
        <taxon>Cytophagia</taxon>
        <taxon>Cytophagales</taxon>
        <taxon>Microscillaceae</taxon>
        <taxon>Microscilla</taxon>
    </lineage>
</organism>
<dbReference type="Gene3D" id="3.10.580.10">
    <property type="entry name" value="CBS-domain"/>
    <property type="match status" value="1"/>
</dbReference>
<dbReference type="InterPro" id="IPR014710">
    <property type="entry name" value="RmlC-like_jellyroll"/>
</dbReference>
<dbReference type="CDD" id="cd05401">
    <property type="entry name" value="NT_GlnE_GlnD_like"/>
    <property type="match status" value="1"/>
</dbReference>
<comment type="caution">
    <text evidence="5">The sequence shown here is derived from an EMBL/GenBank/DDBJ whole genome shotgun (WGS) entry which is preliminary data.</text>
</comment>
<evidence type="ECO:0000313" key="6">
    <source>
        <dbReference type="Proteomes" id="UP000004095"/>
    </source>
</evidence>
<dbReference type="Pfam" id="PF00571">
    <property type="entry name" value="CBS"/>
    <property type="match status" value="2"/>
</dbReference>
<keyword evidence="6" id="KW-1185">Reference proteome</keyword>
<dbReference type="SMART" id="SM00116">
    <property type="entry name" value="CBS"/>
    <property type="match status" value="2"/>
</dbReference>
<dbReference type="InterPro" id="IPR000644">
    <property type="entry name" value="CBS_dom"/>
</dbReference>
<feature type="domain" description="CBS" evidence="4">
    <location>
        <begin position="175"/>
        <end position="236"/>
    </location>
</feature>
<dbReference type="PANTHER" id="PTHR43080">
    <property type="entry name" value="CBS DOMAIN-CONTAINING PROTEIN CBSX3, MITOCHONDRIAL"/>
    <property type="match status" value="1"/>
</dbReference>
<dbReference type="InterPro" id="IPR000595">
    <property type="entry name" value="cNMP-bd_dom"/>
</dbReference>
<keyword evidence="1 2" id="KW-0129">CBS domain</keyword>
<proteinExistence type="predicted"/>
<dbReference type="PROSITE" id="PS50042">
    <property type="entry name" value="CNMP_BINDING_3"/>
    <property type="match status" value="1"/>
</dbReference>
<dbReference type="Proteomes" id="UP000004095">
    <property type="component" value="Unassembled WGS sequence"/>
</dbReference>
<dbReference type="AlphaFoldDB" id="A1ZCF8"/>
<dbReference type="SUPFAM" id="SSF54631">
    <property type="entry name" value="CBS-domain pair"/>
    <property type="match status" value="1"/>
</dbReference>
<evidence type="ECO:0000313" key="5">
    <source>
        <dbReference type="EMBL" id="EAY31960.1"/>
    </source>
</evidence>
<dbReference type="InterPro" id="IPR043519">
    <property type="entry name" value="NT_sf"/>
</dbReference>
<dbReference type="Pfam" id="PF03445">
    <property type="entry name" value="DUF294"/>
    <property type="match status" value="1"/>
</dbReference>
<dbReference type="InterPro" id="IPR051257">
    <property type="entry name" value="Diverse_CBS-Domain"/>
</dbReference>
<protein>
    <submittedName>
        <fullName evidence="5">Cyclic nucleotide-binding domain (CNMP-BD) protein</fullName>
    </submittedName>
</protein>
<dbReference type="Gene3D" id="2.60.120.10">
    <property type="entry name" value="Jelly Rolls"/>
    <property type="match status" value="1"/>
</dbReference>
<dbReference type="SMART" id="SM00100">
    <property type="entry name" value="cNMP"/>
    <property type="match status" value="1"/>
</dbReference>
<dbReference type="PANTHER" id="PTHR43080:SF2">
    <property type="entry name" value="CBS DOMAIN-CONTAINING PROTEIN"/>
    <property type="match status" value="1"/>
</dbReference>
<dbReference type="Pfam" id="PF10335">
    <property type="entry name" value="DUF294_C"/>
    <property type="match status" value="1"/>
</dbReference>
<dbReference type="PROSITE" id="PS51371">
    <property type="entry name" value="CBS"/>
    <property type="match status" value="2"/>
</dbReference>
<evidence type="ECO:0000256" key="1">
    <source>
        <dbReference type="ARBA" id="ARBA00023122"/>
    </source>
</evidence>
<reference evidence="5 6" key="1">
    <citation type="submission" date="2007-01" db="EMBL/GenBank/DDBJ databases">
        <authorList>
            <person name="Haygood M."/>
            <person name="Podell S."/>
            <person name="Anderson C."/>
            <person name="Hopkinson B."/>
            <person name="Roe K."/>
            <person name="Barbeau K."/>
            <person name="Gaasterland T."/>
            <person name="Ferriera S."/>
            <person name="Johnson J."/>
            <person name="Kravitz S."/>
            <person name="Beeson K."/>
            <person name="Sutton G."/>
            <person name="Rogers Y.-H."/>
            <person name="Friedman R."/>
            <person name="Frazier M."/>
            <person name="Venter J.C."/>
        </authorList>
    </citation>
    <scope>NUCLEOTIDE SEQUENCE [LARGE SCALE GENOMIC DNA]</scope>
    <source>
        <strain evidence="5 6">ATCC 23134</strain>
    </source>
</reference>
<dbReference type="RefSeq" id="WP_002692817.1">
    <property type="nucleotide sequence ID" value="NZ_AAWS01000001.1"/>
</dbReference>
<dbReference type="eggNOG" id="COG2905">
    <property type="taxonomic scope" value="Bacteria"/>
</dbReference>
<feature type="domain" description="Cyclic nucleotide-binding" evidence="3">
    <location>
        <begin position="19"/>
        <end position="139"/>
    </location>
</feature>
<dbReference type="Gene3D" id="3.30.460.10">
    <property type="entry name" value="Beta Polymerase, domain 2"/>
    <property type="match status" value="1"/>
</dbReference>
<sequence>MPSETIVQSVLDFLKTYPPFDQINPDELNELATQVNLNYFEVGDVLFREGDAPLPTVFVVKQGNIKLSRKQGEQEVLIDECDEGSVFGIRPLMANDRYLSTAIVAEKTLLYAIPIAAFAKVMESNSKVAMYFAAGFASGGITDNLKDMTKVKRMLALKDELPEAISLNDTDTLKINPAKQMVSCSPTHTVWEAAKIMSIFNVGSILVVNNENYPVGIITDSDFRRKVVARQETIKTNPVTEIMSSPVKTIKPNLSVSEIMLLMVNNKVTHFCVTKDGTDASPALGIISQRDLLIAQGNNPAVLAKQISVTNSVERLVAIRGKAEKLIWSYLQNEVAVPFISNIITEINDSLIRKATSLATQKLQEKGWVVPDLQYAFLSMGSEGRKEQLLRTDQDHAIVYENPPKGEEQKAKEYFLELGKEVTRILLKCGFDACPGHMMANNPKWNQPVAKWEKYFHKWISEPDHNSLMHVSIFFDFRPVAGDESLAKNLRSFIFNEIKKTNLFLPYLAKKALTNPPPLSFFRSFIVEKSGQHKNEFDIKARAMVPLIDAARVLAYEYQLPGFNSTFERFAQVASINQGLAPLCEAAAMGYEILMRHRAIQGLKNGNSGRYLNPNKFNKLERQTIRNIFKTIEKIQEVLDTRYRTGLLR</sequence>
<gene>
    <name evidence="5" type="ORF">M23134_01989</name>
</gene>
<evidence type="ECO:0000259" key="4">
    <source>
        <dbReference type="PROSITE" id="PS51371"/>
    </source>
</evidence>